<keyword evidence="1" id="KW-0238">DNA-binding</keyword>
<dbReference type="InterPro" id="IPR009071">
    <property type="entry name" value="HMG_box_dom"/>
</dbReference>
<dbReference type="Proteomes" id="UP001153292">
    <property type="component" value="Chromosome 22"/>
</dbReference>
<evidence type="ECO:0000313" key="5">
    <source>
        <dbReference type="Proteomes" id="UP001153292"/>
    </source>
</evidence>
<dbReference type="Gene3D" id="1.10.30.10">
    <property type="entry name" value="High mobility group box domain"/>
    <property type="match status" value="1"/>
</dbReference>
<dbReference type="PANTHER" id="PTHR10270">
    <property type="entry name" value="SOX TRANSCRIPTION FACTOR"/>
    <property type="match status" value="1"/>
</dbReference>
<evidence type="ECO:0000256" key="2">
    <source>
        <dbReference type="SAM" id="MobiDB-lite"/>
    </source>
</evidence>
<dbReference type="InterPro" id="IPR050140">
    <property type="entry name" value="SRY-related_HMG-box_TF-like"/>
</dbReference>
<keyword evidence="5" id="KW-1185">Reference proteome</keyword>
<reference evidence="4" key="1">
    <citation type="submission" date="2021-12" db="EMBL/GenBank/DDBJ databases">
        <authorList>
            <person name="King R."/>
        </authorList>
    </citation>
    <scope>NUCLEOTIDE SEQUENCE</scope>
</reference>
<name>A0ABN8LE76_CHISP</name>
<dbReference type="PANTHER" id="PTHR10270:SF317">
    <property type="entry name" value="TRANSCRIPTION FACTOR SOX-15-RELATED"/>
    <property type="match status" value="1"/>
</dbReference>
<feature type="region of interest" description="Disordered" evidence="2">
    <location>
        <begin position="185"/>
        <end position="316"/>
    </location>
</feature>
<organism evidence="4 5">
    <name type="scientific">Chilo suppressalis</name>
    <name type="common">Asiatic rice borer moth</name>
    <dbReference type="NCBI Taxonomy" id="168631"/>
    <lineage>
        <taxon>Eukaryota</taxon>
        <taxon>Metazoa</taxon>
        <taxon>Ecdysozoa</taxon>
        <taxon>Arthropoda</taxon>
        <taxon>Hexapoda</taxon>
        <taxon>Insecta</taxon>
        <taxon>Pterygota</taxon>
        <taxon>Neoptera</taxon>
        <taxon>Endopterygota</taxon>
        <taxon>Lepidoptera</taxon>
        <taxon>Glossata</taxon>
        <taxon>Ditrysia</taxon>
        <taxon>Pyraloidea</taxon>
        <taxon>Crambidae</taxon>
        <taxon>Crambinae</taxon>
        <taxon>Chilo</taxon>
    </lineage>
</organism>
<sequence length="578" mass="64848">MNSLMLTTNGVVDDPTCVDNNMSFSSYNMMDSGGAGIAESPPTYHRSYEQYVQGGVENSADSVQDQTSPDLVVWSTLPYGLDYRAQYDYRSPYETSRDYSNQQYARAPFTTKMGQAKALKEARIRRPMNAFMVWAKVERKKLADENPDLHNADLSKMLGKKWRSLTPQDRRPFVEEAERLRVIHMTEHPNYKYRPRRRKQNKTRPNQPPTPASAPPTSSAALGSPYATATDSPDARFSHNPGAGFSPYRTSPLAPDSYQSNPQFNGHVQTPESSPARSPEPQGRRSAPAEAPLPTPDASPVENEKENFQYEERRRAINASSLSESYSPYKTYRTPGSFSPAPVAAMGMANGMYVMCTQRTLAEQPPLVTGTFFPPVATSQDQQALGTSTPKVTSALSGSIPSEYSIQYLPYDQYEQMYKTEESYVCHYPEQPKTEYDTGGSYFSEEPPSNPPQENEQNYMNPRSEIRTGSPESDVDAREFDKYLDYGTEGSIEQHQQYRYEQQQQQQQQQQGYRPPYCPEQAPGPEYCSERVYPSPYASVISGTPSVGPYAPAPPADVRPEDEFSVILAGVRQTCYSN</sequence>
<feature type="compositionally biased region" description="Basic residues" evidence="2">
    <location>
        <begin position="191"/>
        <end position="202"/>
    </location>
</feature>
<dbReference type="SMART" id="SM00398">
    <property type="entry name" value="HMG"/>
    <property type="match status" value="1"/>
</dbReference>
<feature type="compositionally biased region" description="Basic and acidic residues" evidence="2">
    <location>
        <begin position="475"/>
        <end position="484"/>
    </location>
</feature>
<dbReference type="EMBL" id="OU963915">
    <property type="protein sequence ID" value="CAH2986569.1"/>
    <property type="molecule type" value="Genomic_DNA"/>
</dbReference>
<feature type="compositionally biased region" description="Low complexity" evidence="2">
    <location>
        <begin position="444"/>
        <end position="458"/>
    </location>
</feature>
<dbReference type="InterPro" id="IPR036910">
    <property type="entry name" value="HMG_box_dom_sf"/>
</dbReference>
<feature type="compositionally biased region" description="Polar residues" evidence="2">
    <location>
        <begin position="257"/>
        <end position="276"/>
    </location>
</feature>
<feature type="compositionally biased region" description="Basic and acidic residues" evidence="2">
    <location>
        <begin position="302"/>
        <end position="315"/>
    </location>
</feature>
<accession>A0ABN8LE76</accession>
<feature type="domain" description="HMG box" evidence="3">
    <location>
        <begin position="123"/>
        <end position="193"/>
    </location>
</feature>
<evidence type="ECO:0000259" key="3">
    <source>
        <dbReference type="SMART" id="SM00398"/>
    </source>
</evidence>
<evidence type="ECO:0000256" key="1">
    <source>
        <dbReference type="ARBA" id="ARBA00023125"/>
    </source>
</evidence>
<feature type="compositionally biased region" description="Low complexity" evidence="2">
    <location>
        <begin position="493"/>
        <end position="511"/>
    </location>
</feature>
<feature type="region of interest" description="Disordered" evidence="2">
    <location>
        <begin position="435"/>
        <end position="525"/>
    </location>
</feature>
<dbReference type="Pfam" id="PF00505">
    <property type="entry name" value="HMG_box"/>
    <property type="match status" value="1"/>
</dbReference>
<protein>
    <recommendedName>
        <fullName evidence="3">HMG box domain-containing protein</fullName>
    </recommendedName>
</protein>
<dbReference type="SUPFAM" id="SSF47095">
    <property type="entry name" value="HMG-box"/>
    <property type="match status" value="1"/>
</dbReference>
<proteinExistence type="predicted"/>
<dbReference type="CDD" id="cd22032">
    <property type="entry name" value="HMG-box_SoxF"/>
    <property type="match status" value="1"/>
</dbReference>
<evidence type="ECO:0000313" key="4">
    <source>
        <dbReference type="EMBL" id="CAH2986569.1"/>
    </source>
</evidence>
<gene>
    <name evidence="4" type="ORF">CHILSU_LOCUS6267</name>
</gene>